<dbReference type="RefSeq" id="WP_092283086.1">
    <property type="nucleotide sequence ID" value="NZ_LT629763.1"/>
</dbReference>
<dbReference type="GO" id="GO:0006520">
    <property type="term" value="P:amino acid metabolic process"/>
    <property type="evidence" value="ECO:0007669"/>
    <property type="project" value="InterPro"/>
</dbReference>
<comment type="cofactor">
    <cofactor evidence="5">
        <name>adenosylcob(III)alamin</name>
        <dbReference type="ChEBI" id="CHEBI:18408"/>
    </cofactor>
    <text evidence="5">Binds between the large and small subunits.</text>
</comment>
<dbReference type="Gene3D" id="3.40.50.11240">
    <property type="entry name" value="Ethanolamine ammonia-lyase light chain (EutC)"/>
    <property type="match status" value="1"/>
</dbReference>
<comment type="catalytic activity">
    <reaction evidence="5">
        <text>ethanolamine = acetaldehyde + NH4(+)</text>
        <dbReference type="Rhea" id="RHEA:15313"/>
        <dbReference type="ChEBI" id="CHEBI:15343"/>
        <dbReference type="ChEBI" id="CHEBI:28938"/>
        <dbReference type="ChEBI" id="CHEBI:57603"/>
        <dbReference type="EC" id="4.3.1.7"/>
    </reaction>
</comment>
<evidence type="ECO:0000313" key="6">
    <source>
        <dbReference type="EMBL" id="SDR72807.1"/>
    </source>
</evidence>
<dbReference type="EMBL" id="LT629763">
    <property type="protein sequence ID" value="SDR72807.1"/>
    <property type="molecule type" value="Genomic_DNA"/>
</dbReference>
<comment type="function">
    <text evidence="5">Catalyzes the deamination of various vicinal amino-alcohols to oxo compounds. Allows this organism to utilize ethanolamine as the sole source of nitrogen and carbon in the presence of external vitamin B12.</text>
</comment>
<reference evidence="7" key="1">
    <citation type="submission" date="2016-10" db="EMBL/GenBank/DDBJ databases">
        <authorList>
            <person name="Varghese N."/>
            <person name="Submissions S."/>
        </authorList>
    </citation>
    <scope>NUCLEOTIDE SEQUENCE [LARGE SCALE GENOMIC DNA]</scope>
    <source>
        <strain evidence="7">JCM 14963</strain>
    </source>
</reference>
<dbReference type="PIRSF" id="PIRSF018982">
    <property type="entry name" value="EutC"/>
    <property type="match status" value="1"/>
</dbReference>
<dbReference type="Pfam" id="PF05985">
    <property type="entry name" value="EutC"/>
    <property type="match status" value="1"/>
</dbReference>
<dbReference type="AlphaFoldDB" id="A0A1H1LEH8"/>
<evidence type="ECO:0000313" key="7">
    <source>
        <dbReference type="Proteomes" id="UP000243413"/>
    </source>
</evidence>
<dbReference type="GO" id="GO:0009350">
    <property type="term" value="C:ethanolamine ammonia-lyase complex"/>
    <property type="evidence" value="ECO:0007669"/>
    <property type="project" value="UniProtKB-UniRule"/>
</dbReference>
<dbReference type="PANTHER" id="PTHR39330:SF1">
    <property type="entry name" value="ETHANOLAMINE AMMONIA-LYASE SMALL SUBUNIT"/>
    <property type="match status" value="1"/>
</dbReference>
<dbReference type="PANTHER" id="PTHR39330">
    <property type="entry name" value="ETHANOLAMINE AMMONIA-LYASE LIGHT CHAIN"/>
    <property type="match status" value="1"/>
</dbReference>
<comment type="similarity">
    <text evidence="5">Belongs to the EutC family.</text>
</comment>
<sequence length="280" mass="30410">MSKPDDQHLQHGKVVDNPWRRLREFTDARIGLGRAGISLPTSEMLAFQLSHAQARDAVHFPLDVDALCAQLADLSNLPNDAPLRLHSQAQDRTSYLQRPDLGRLLDDTSHEQLAALPAASSQSDLAIVIVDGLSSLAVQQNAAAFLAPLLELLQAEAEPWRLAPVTVVEQGRVAVGDGIGELLNARAVLLLIGERPGLSSPDSLGLYLTWNPRPGLNDAARNCISNVRPAGLPYAEAARRVLYLLREARRLNLSGVKLKDRTQDEVIEHGGSGKNFLVSE</sequence>
<evidence type="ECO:0000256" key="3">
    <source>
        <dbReference type="ARBA" id="ARBA00023285"/>
    </source>
</evidence>
<name>A0A1H1LEH8_9GAMM</name>
<dbReference type="GO" id="GO:0008851">
    <property type="term" value="F:ethanolamine ammonia-lyase activity"/>
    <property type="evidence" value="ECO:0007669"/>
    <property type="project" value="UniProtKB-UniRule"/>
</dbReference>
<evidence type="ECO:0000256" key="2">
    <source>
        <dbReference type="ARBA" id="ARBA00023239"/>
    </source>
</evidence>
<comment type="subunit">
    <text evidence="5">The basic unit is a heterodimer which dimerizes to form tetramers. The heterotetramers trimerize; 6 large subunits form a core ring with 6 small subunits projecting outwards.</text>
</comment>
<dbReference type="EC" id="4.3.1.7" evidence="5"/>
<accession>A0A1H1LEH8</accession>
<dbReference type="Proteomes" id="UP000243413">
    <property type="component" value="Chromosome I"/>
</dbReference>
<protein>
    <recommendedName>
        <fullName evidence="5">Ethanolamine ammonia-lyase small subunit</fullName>
        <shortName evidence="5">EAL small subunit</shortName>
        <ecNumber evidence="5">4.3.1.7</ecNumber>
    </recommendedName>
</protein>
<dbReference type="GO" id="GO:0046336">
    <property type="term" value="P:ethanolamine catabolic process"/>
    <property type="evidence" value="ECO:0007669"/>
    <property type="project" value="UniProtKB-UniRule"/>
</dbReference>
<dbReference type="GO" id="GO:0031419">
    <property type="term" value="F:cobalamin binding"/>
    <property type="evidence" value="ECO:0007669"/>
    <property type="project" value="UniProtKB-UniRule"/>
</dbReference>
<keyword evidence="2 5" id="KW-0456">Lyase</keyword>
<dbReference type="InterPro" id="IPR042251">
    <property type="entry name" value="EutC_C"/>
</dbReference>
<comment type="subcellular location">
    <subcellularLocation>
        <location evidence="5">Bacterial microcompartment</location>
    </subcellularLocation>
</comment>
<comment type="pathway">
    <text evidence="5">Amine and polyamine degradation; ethanolamine degradation.</text>
</comment>
<dbReference type="HAMAP" id="MF_00601">
    <property type="entry name" value="EutC"/>
    <property type="match status" value="1"/>
</dbReference>
<dbReference type="STRING" id="472181.SAMN05216271_0190"/>
<keyword evidence="1 5" id="KW-0846">Cobalamin</keyword>
<evidence type="ECO:0000256" key="4">
    <source>
        <dbReference type="ARBA" id="ARBA00024446"/>
    </source>
</evidence>
<dbReference type="InterPro" id="IPR009246">
    <property type="entry name" value="EutC"/>
</dbReference>
<dbReference type="GO" id="GO:0031471">
    <property type="term" value="C:ethanolamine degradation polyhedral organelle"/>
    <property type="evidence" value="ECO:0007669"/>
    <property type="project" value="UniProtKB-UniRule"/>
</dbReference>
<evidence type="ECO:0000256" key="5">
    <source>
        <dbReference type="HAMAP-Rule" id="MF_00601"/>
    </source>
</evidence>
<keyword evidence="4 5" id="KW-1283">Bacterial microcompartment</keyword>
<dbReference type="UniPathway" id="UPA00560"/>
<feature type="binding site" evidence="5">
    <location>
        <position position="223"/>
    </location>
    <ligand>
        <name>adenosylcob(III)alamin</name>
        <dbReference type="ChEBI" id="CHEBI:18408"/>
    </ligand>
</feature>
<proteinExistence type="inferred from homology"/>
<gene>
    <name evidence="5" type="primary">eutC</name>
    <name evidence="6" type="ORF">SAMN05216271_0190</name>
</gene>
<feature type="binding site" evidence="5">
    <location>
        <position position="194"/>
    </location>
    <ligand>
        <name>adenosylcob(III)alamin</name>
        <dbReference type="ChEBI" id="CHEBI:18408"/>
    </ligand>
</feature>
<organism evidence="6 7">
    <name type="scientific">Halopseudomonas sabulinigri</name>
    <dbReference type="NCBI Taxonomy" id="472181"/>
    <lineage>
        <taxon>Bacteria</taxon>
        <taxon>Pseudomonadati</taxon>
        <taxon>Pseudomonadota</taxon>
        <taxon>Gammaproteobacteria</taxon>
        <taxon>Pseudomonadales</taxon>
        <taxon>Pseudomonadaceae</taxon>
        <taxon>Halopseudomonas</taxon>
    </lineage>
</organism>
<dbReference type="OrthoDB" id="114248at2"/>
<dbReference type="NCBIfam" id="NF003971">
    <property type="entry name" value="PRK05465.1"/>
    <property type="match status" value="1"/>
</dbReference>
<evidence type="ECO:0000256" key="1">
    <source>
        <dbReference type="ARBA" id="ARBA00022628"/>
    </source>
</evidence>
<feature type="binding site" evidence="5">
    <location>
        <position position="173"/>
    </location>
    <ligand>
        <name>adenosylcob(III)alamin</name>
        <dbReference type="ChEBI" id="CHEBI:18408"/>
    </ligand>
</feature>
<dbReference type="Gene3D" id="1.10.30.40">
    <property type="entry name" value="Ethanolamine ammonia-lyase light chain (EutC), N-terminal domain"/>
    <property type="match status" value="1"/>
</dbReference>
<dbReference type="InterPro" id="IPR042255">
    <property type="entry name" value="EutC_N"/>
</dbReference>
<keyword evidence="3 5" id="KW-0170">Cobalt</keyword>